<sequence>MDKLVPIVNKLQKVLSSLLSDESLSLPYIAVIGAQSVGKTSLLESLVGLSFMPKGKIL</sequence>
<dbReference type="InterPro" id="IPR027417">
    <property type="entry name" value="P-loop_NTPase"/>
</dbReference>
<dbReference type="SUPFAM" id="SSF52540">
    <property type="entry name" value="P-loop containing nucleoside triphosphate hydrolases"/>
    <property type="match status" value="1"/>
</dbReference>
<dbReference type="AlphaFoldDB" id="A0A8C9I378"/>
<proteinExistence type="predicted"/>
<dbReference type="PRINTS" id="PR00195">
    <property type="entry name" value="DYNAMIN"/>
</dbReference>
<accession>A0A8C9I378</accession>
<dbReference type="InterPro" id="IPR022812">
    <property type="entry name" value="Dynamin"/>
</dbReference>
<name>A0A8C9I378_9PRIM</name>
<dbReference type="InterPro" id="IPR045063">
    <property type="entry name" value="Dynamin_N"/>
</dbReference>
<protein>
    <recommendedName>
        <fullName evidence="1">Dynamin N-terminal domain-containing protein</fullName>
    </recommendedName>
</protein>
<dbReference type="Proteomes" id="UP000694416">
    <property type="component" value="Unplaced"/>
</dbReference>
<evidence type="ECO:0000259" key="1">
    <source>
        <dbReference type="Pfam" id="PF00350"/>
    </source>
</evidence>
<dbReference type="Pfam" id="PF00350">
    <property type="entry name" value="Dynamin_N"/>
    <property type="match status" value="1"/>
</dbReference>
<reference evidence="2" key="1">
    <citation type="submission" date="2025-08" db="UniProtKB">
        <authorList>
            <consortium name="Ensembl"/>
        </authorList>
    </citation>
    <scope>IDENTIFICATION</scope>
</reference>
<reference evidence="2" key="2">
    <citation type="submission" date="2025-09" db="UniProtKB">
        <authorList>
            <consortium name="Ensembl"/>
        </authorList>
    </citation>
    <scope>IDENTIFICATION</scope>
</reference>
<feature type="domain" description="Dynamin N-terminal" evidence="1">
    <location>
        <begin position="29"/>
        <end position="57"/>
    </location>
</feature>
<evidence type="ECO:0000313" key="3">
    <source>
        <dbReference type="Proteomes" id="UP000694416"/>
    </source>
</evidence>
<evidence type="ECO:0000313" key="2">
    <source>
        <dbReference type="Ensembl" id="ENSPTEP00000025390.1"/>
    </source>
</evidence>
<dbReference type="Gene3D" id="3.40.50.300">
    <property type="entry name" value="P-loop containing nucleotide triphosphate hydrolases"/>
    <property type="match status" value="1"/>
</dbReference>
<organism evidence="2 3">
    <name type="scientific">Piliocolobus tephrosceles</name>
    <name type="common">Ugandan red Colobus</name>
    <dbReference type="NCBI Taxonomy" id="591936"/>
    <lineage>
        <taxon>Eukaryota</taxon>
        <taxon>Metazoa</taxon>
        <taxon>Chordata</taxon>
        <taxon>Craniata</taxon>
        <taxon>Vertebrata</taxon>
        <taxon>Euteleostomi</taxon>
        <taxon>Mammalia</taxon>
        <taxon>Eutheria</taxon>
        <taxon>Euarchontoglires</taxon>
        <taxon>Primates</taxon>
        <taxon>Haplorrhini</taxon>
        <taxon>Catarrhini</taxon>
        <taxon>Cercopithecidae</taxon>
        <taxon>Colobinae</taxon>
        <taxon>Piliocolobus</taxon>
    </lineage>
</organism>
<dbReference type="Ensembl" id="ENSPTET00000035946.1">
    <property type="protein sequence ID" value="ENSPTEP00000025390.1"/>
    <property type="gene ID" value="ENSPTEG00000025697.1"/>
</dbReference>
<keyword evidence="3" id="KW-1185">Reference proteome</keyword>